<dbReference type="AlphaFoldDB" id="A0A1J3D670"/>
<dbReference type="EMBL" id="GEVI01016767">
    <property type="protein sequence ID" value="JAU15553.1"/>
    <property type="molecule type" value="Transcribed_RNA"/>
</dbReference>
<evidence type="ECO:0008006" key="3">
    <source>
        <dbReference type="Google" id="ProtNLM"/>
    </source>
</evidence>
<proteinExistence type="predicted"/>
<organism evidence="2">
    <name type="scientific">Noccaea caerulescens</name>
    <name type="common">Alpine penny-cress</name>
    <name type="synonym">Thlaspi caerulescens</name>
    <dbReference type="NCBI Taxonomy" id="107243"/>
    <lineage>
        <taxon>Eukaryota</taxon>
        <taxon>Viridiplantae</taxon>
        <taxon>Streptophyta</taxon>
        <taxon>Embryophyta</taxon>
        <taxon>Tracheophyta</taxon>
        <taxon>Spermatophyta</taxon>
        <taxon>Magnoliopsida</taxon>
        <taxon>eudicotyledons</taxon>
        <taxon>Gunneridae</taxon>
        <taxon>Pentapetalae</taxon>
        <taxon>rosids</taxon>
        <taxon>malvids</taxon>
        <taxon>Brassicales</taxon>
        <taxon>Brassicaceae</taxon>
        <taxon>Coluteocarpeae</taxon>
        <taxon>Noccaea</taxon>
    </lineage>
</organism>
<feature type="region of interest" description="Disordered" evidence="1">
    <location>
        <begin position="1"/>
        <end position="65"/>
    </location>
</feature>
<accession>A0A1J3D670</accession>
<dbReference type="PANTHER" id="PTHR34682">
    <property type="entry name" value="AT HOOK MOTIF-CONTAINING PROTEIN"/>
    <property type="match status" value="1"/>
</dbReference>
<sequence>MEKESHEEENNSHTISGDFMAKRKRGRPRKHTKLEPNEQSLGPTPPGFNRSQQQQQQPRHRDDEEAMVGLPVTGVIEATFEAGYFLSVKVGNSDSVLRGVVFKPGQCDPVTDDNDVAPDVPMIGRKSEVVQHHHGSANGGRKSRFREKRGGNNVRTPVPIQPAHPTIHKNFVVPAMLQTVNPQNGPVRHGSMQTETGCQASNGKPFETLLTQVMNDGQVHHTAQSIEGESDEQALSIEPLQAIHPVHPVHVPKPMPSYGRGNMTELLQAVQGNVRDAHFSQGQ</sequence>
<feature type="compositionally biased region" description="Basic residues" evidence="1">
    <location>
        <begin position="22"/>
        <end position="32"/>
    </location>
</feature>
<dbReference type="PANTHER" id="PTHR34682:SF1">
    <property type="entry name" value="PROTEIN METABOLIC NETWORK MODULATOR 1"/>
    <property type="match status" value="1"/>
</dbReference>
<gene>
    <name evidence="2" type="ORF">GA_TR20880_c0_g1_i1_g.69534</name>
</gene>
<evidence type="ECO:0000313" key="2">
    <source>
        <dbReference type="EMBL" id="JAU15553.1"/>
    </source>
</evidence>
<feature type="region of interest" description="Disordered" evidence="1">
    <location>
        <begin position="130"/>
        <end position="164"/>
    </location>
</feature>
<name>A0A1J3D670_NOCCA</name>
<dbReference type="InterPro" id="IPR045881">
    <property type="entry name" value="MNM1-like"/>
</dbReference>
<feature type="compositionally biased region" description="Basic and acidic residues" evidence="1">
    <location>
        <begin position="1"/>
        <end position="11"/>
    </location>
</feature>
<reference evidence="2" key="1">
    <citation type="submission" date="2016-07" db="EMBL/GenBank/DDBJ databases">
        <title>De novo transcriptome assembly of four accessions of the metal hyperaccumulator plant Noccaea caerulescens.</title>
        <authorList>
            <person name="Blande D."/>
            <person name="Halimaa P."/>
            <person name="Tervahauta A.I."/>
            <person name="Aarts M.G."/>
            <person name="Karenlampi S.O."/>
        </authorList>
    </citation>
    <scope>NUCLEOTIDE SEQUENCE</scope>
</reference>
<evidence type="ECO:0000256" key="1">
    <source>
        <dbReference type="SAM" id="MobiDB-lite"/>
    </source>
</evidence>
<protein>
    <recommendedName>
        <fullName evidence="3">AT hook motif-containing protein</fullName>
    </recommendedName>
</protein>